<accession>A0AAV5I5W8</accession>
<dbReference type="Proteomes" id="UP001054252">
    <property type="component" value="Unassembled WGS sequence"/>
</dbReference>
<proteinExistence type="predicted"/>
<organism evidence="1 2">
    <name type="scientific">Rubroshorea leprosula</name>
    <dbReference type="NCBI Taxonomy" id="152421"/>
    <lineage>
        <taxon>Eukaryota</taxon>
        <taxon>Viridiplantae</taxon>
        <taxon>Streptophyta</taxon>
        <taxon>Embryophyta</taxon>
        <taxon>Tracheophyta</taxon>
        <taxon>Spermatophyta</taxon>
        <taxon>Magnoliopsida</taxon>
        <taxon>eudicotyledons</taxon>
        <taxon>Gunneridae</taxon>
        <taxon>Pentapetalae</taxon>
        <taxon>rosids</taxon>
        <taxon>malvids</taxon>
        <taxon>Malvales</taxon>
        <taxon>Dipterocarpaceae</taxon>
        <taxon>Rubroshorea</taxon>
    </lineage>
</organism>
<protein>
    <submittedName>
        <fullName evidence="1">Uncharacterized protein</fullName>
    </submittedName>
</protein>
<keyword evidence="2" id="KW-1185">Reference proteome</keyword>
<evidence type="ECO:0000313" key="1">
    <source>
        <dbReference type="EMBL" id="GKU94500.1"/>
    </source>
</evidence>
<comment type="caution">
    <text evidence="1">The sequence shown here is derived from an EMBL/GenBank/DDBJ whole genome shotgun (WGS) entry which is preliminary data.</text>
</comment>
<gene>
    <name evidence="1" type="ORF">SLEP1_g7992</name>
</gene>
<evidence type="ECO:0000313" key="2">
    <source>
        <dbReference type="Proteomes" id="UP001054252"/>
    </source>
</evidence>
<sequence length="41" mass="4677">MQSDSGHDSLSRCLLVILLIYGKAAREILCYGKFYLELDKI</sequence>
<name>A0AAV5I5W8_9ROSI</name>
<dbReference type="AlphaFoldDB" id="A0AAV5I5W8"/>
<reference evidence="1 2" key="1">
    <citation type="journal article" date="2021" name="Commun. Biol.">
        <title>The genome of Shorea leprosula (Dipterocarpaceae) highlights the ecological relevance of drought in aseasonal tropical rainforests.</title>
        <authorList>
            <person name="Ng K.K.S."/>
            <person name="Kobayashi M.J."/>
            <person name="Fawcett J.A."/>
            <person name="Hatakeyama M."/>
            <person name="Paape T."/>
            <person name="Ng C.H."/>
            <person name="Ang C.C."/>
            <person name="Tnah L.H."/>
            <person name="Lee C.T."/>
            <person name="Nishiyama T."/>
            <person name="Sese J."/>
            <person name="O'Brien M.J."/>
            <person name="Copetti D."/>
            <person name="Mohd Noor M.I."/>
            <person name="Ong R.C."/>
            <person name="Putra M."/>
            <person name="Sireger I.Z."/>
            <person name="Indrioko S."/>
            <person name="Kosugi Y."/>
            <person name="Izuno A."/>
            <person name="Isagi Y."/>
            <person name="Lee S.L."/>
            <person name="Shimizu K.K."/>
        </authorList>
    </citation>
    <scope>NUCLEOTIDE SEQUENCE [LARGE SCALE GENOMIC DNA]</scope>
    <source>
        <strain evidence="1">214</strain>
    </source>
</reference>
<dbReference type="EMBL" id="BPVZ01000008">
    <property type="protein sequence ID" value="GKU94500.1"/>
    <property type="molecule type" value="Genomic_DNA"/>
</dbReference>